<dbReference type="GO" id="GO:2001069">
    <property type="term" value="F:glycogen binding"/>
    <property type="evidence" value="ECO:0007669"/>
    <property type="project" value="TreeGrafter"/>
</dbReference>
<organism evidence="3 4">
    <name type="scientific">Bagarius yarrelli</name>
    <name type="common">Goonch</name>
    <name type="synonym">Bagrus yarrelli</name>
    <dbReference type="NCBI Taxonomy" id="175774"/>
    <lineage>
        <taxon>Eukaryota</taxon>
        <taxon>Metazoa</taxon>
        <taxon>Chordata</taxon>
        <taxon>Craniata</taxon>
        <taxon>Vertebrata</taxon>
        <taxon>Euteleostomi</taxon>
        <taxon>Actinopterygii</taxon>
        <taxon>Neopterygii</taxon>
        <taxon>Teleostei</taxon>
        <taxon>Ostariophysi</taxon>
        <taxon>Siluriformes</taxon>
        <taxon>Sisoridae</taxon>
        <taxon>Sisorinae</taxon>
        <taxon>Bagarius</taxon>
    </lineage>
</organism>
<dbReference type="GO" id="GO:0005979">
    <property type="term" value="P:regulation of glycogen biosynthetic process"/>
    <property type="evidence" value="ECO:0007669"/>
    <property type="project" value="TreeGrafter"/>
</dbReference>
<gene>
    <name evidence="3" type="ORF">Baya_7890</name>
</gene>
<dbReference type="Proteomes" id="UP000319801">
    <property type="component" value="Unassembled WGS sequence"/>
</dbReference>
<feature type="region of interest" description="Disordered" evidence="1">
    <location>
        <begin position="93"/>
        <end position="113"/>
    </location>
</feature>
<protein>
    <submittedName>
        <fullName evidence="3">Protein phosphatase 1 regulatory subunit 3C-B</fullName>
    </submittedName>
</protein>
<keyword evidence="4" id="KW-1185">Reference proteome</keyword>
<dbReference type="OrthoDB" id="1881at2759"/>
<dbReference type="EMBL" id="VCAZ01000041">
    <property type="protein sequence ID" value="TSM12489.1"/>
    <property type="molecule type" value="Genomic_DNA"/>
</dbReference>
<evidence type="ECO:0000313" key="4">
    <source>
        <dbReference type="Proteomes" id="UP000319801"/>
    </source>
</evidence>
<dbReference type="InterPro" id="IPR038175">
    <property type="entry name" value="CBM21_dom_sf"/>
</dbReference>
<feature type="region of interest" description="Disordered" evidence="1">
    <location>
        <begin position="28"/>
        <end position="70"/>
    </location>
</feature>
<evidence type="ECO:0000256" key="1">
    <source>
        <dbReference type="SAM" id="MobiDB-lite"/>
    </source>
</evidence>
<evidence type="ECO:0000313" key="3">
    <source>
        <dbReference type="EMBL" id="TSM12489.1"/>
    </source>
</evidence>
<dbReference type="InterPro" id="IPR005036">
    <property type="entry name" value="CBM21_dom"/>
</dbReference>
<proteinExistence type="predicted"/>
<name>A0A556U2M3_BAGYA</name>
<dbReference type="PROSITE" id="PS51159">
    <property type="entry name" value="CBM21"/>
    <property type="match status" value="1"/>
</dbReference>
<dbReference type="GO" id="GO:0008157">
    <property type="term" value="F:protein phosphatase 1 binding"/>
    <property type="evidence" value="ECO:0007669"/>
    <property type="project" value="TreeGrafter"/>
</dbReference>
<feature type="compositionally biased region" description="Polar residues" evidence="1">
    <location>
        <begin position="56"/>
        <end position="65"/>
    </location>
</feature>
<dbReference type="AlphaFoldDB" id="A0A556U2M3"/>
<dbReference type="PANTHER" id="PTHR12307">
    <property type="entry name" value="PROTEIN PHOSPHATASE 1 REGULATORY SUBUNIT"/>
    <property type="match status" value="1"/>
</dbReference>
<dbReference type="InterPro" id="IPR050782">
    <property type="entry name" value="PP1_regulatory_subunit_3"/>
</dbReference>
<dbReference type="Pfam" id="PF03370">
    <property type="entry name" value="CBM_21"/>
    <property type="match status" value="1"/>
</dbReference>
<feature type="compositionally biased region" description="Polar residues" evidence="1">
    <location>
        <begin position="95"/>
        <end position="113"/>
    </location>
</feature>
<dbReference type="PANTHER" id="PTHR12307:SF15">
    <property type="entry name" value="PROTEIN PHOSPHATASE 1 REGULATORY SUBUNIT 3C"/>
    <property type="match status" value="1"/>
</dbReference>
<comment type="caution">
    <text evidence="3">The sequence shown here is derived from an EMBL/GenBank/DDBJ whole genome shotgun (WGS) entry which is preliminary data.</text>
</comment>
<dbReference type="GO" id="GO:0000164">
    <property type="term" value="C:protein phosphatase type 1 complex"/>
    <property type="evidence" value="ECO:0007669"/>
    <property type="project" value="TreeGrafter"/>
</dbReference>
<reference evidence="3 4" key="1">
    <citation type="journal article" date="2019" name="Genome Biol. Evol.">
        <title>Whole-Genome Sequencing of the Giant Devil Catfish, Bagarius yarrelli.</title>
        <authorList>
            <person name="Jiang W."/>
            <person name="Lv Y."/>
            <person name="Cheng L."/>
            <person name="Yang K."/>
            <person name="Chao B."/>
            <person name="Wang X."/>
            <person name="Li Y."/>
            <person name="Pan X."/>
            <person name="You X."/>
            <person name="Zhang Y."/>
            <person name="Yang J."/>
            <person name="Li J."/>
            <person name="Zhang X."/>
            <person name="Liu S."/>
            <person name="Sun C."/>
            <person name="Yang J."/>
            <person name="Shi Q."/>
        </authorList>
    </citation>
    <scope>NUCLEOTIDE SEQUENCE [LARGE SCALE GENOMIC DNA]</scope>
    <source>
        <strain evidence="3">JWS20170419001</strain>
        <tissue evidence="3">Muscle</tissue>
    </source>
</reference>
<evidence type="ECO:0000259" key="2">
    <source>
        <dbReference type="PROSITE" id="PS51159"/>
    </source>
</evidence>
<dbReference type="Gene3D" id="2.60.40.2440">
    <property type="entry name" value="Carbohydrate binding type-21 domain"/>
    <property type="match status" value="1"/>
</dbReference>
<feature type="domain" description="CBM21" evidence="2">
    <location>
        <begin position="136"/>
        <end position="246"/>
    </location>
</feature>
<sequence>MLIDLSMHTGLSRHASLEKLLEMSTFRSHRTVSRPSTYESLRPKSPRSPQSPSSPVINLNSSSPFGTPKKKKRVVFADDKGLPLTAVKIFESDDQNSNVEEPSSPVITQTESPVQSKVPRLRLGFSQPSADLPSFLESLKKTLVRLESCSLIYGSLFGKVRVCNVSPEKAVHIRITYDSWKSHQDFPCTPIQQKNENPETELFVFNVPIPFCPNTQDRLEFYMVFRPGSGNMLLLDNNRGQNYRILVEDEEVQPVEKKPLRPYNFLPVNLRNGSSLYKSPSFSSIISSKNRIKSLIRQENIIPKGYFTPDFNNAVKSILA</sequence>
<accession>A0A556U2M3</accession>